<dbReference type="Pfam" id="PF11717">
    <property type="entry name" value="Tudor-knot"/>
    <property type="match status" value="1"/>
</dbReference>
<dbReference type="Pfam" id="PF17772">
    <property type="entry name" value="zf-MYST"/>
    <property type="match status" value="1"/>
</dbReference>
<evidence type="ECO:0000256" key="11">
    <source>
        <dbReference type="RuleBase" id="RU361211"/>
    </source>
</evidence>
<evidence type="ECO:0000256" key="3">
    <source>
        <dbReference type="ARBA" id="ARBA00013184"/>
    </source>
</evidence>
<keyword evidence="7" id="KW-0862">Zinc</keyword>
<reference evidence="16" key="1">
    <citation type="submission" date="2025-08" db="UniProtKB">
        <authorList>
            <consortium name="RefSeq"/>
        </authorList>
    </citation>
    <scope>IDENTIFICATION</scope>
</reference>
<sequence>MDPPKDRNDRRKRKATAGGNAASSTSGPSVTLPLKVGTLLKCRWKDGTLHPAEIIERRQTPSGDPHGYEYYVHYTEFDRRLDQWVNLEQLDLNSKDTDVYAEAQKMMTRHQKRKMKASKEGYERFDAASLQEHQALTKVKNIEKIVLGRYEIETWYFSPLPSEYKNSKKLYFCEFCLNILETKEQLQRHMRKCDLKYPPGDEIYRSGVLSLFELFPDRKVFNRLMAGRTKVTQQISAFWQNFFLITRQYPVRLLPFCFTFFANVMIEVATWLHIFLRKNTQKIPTICPAFSPFLHTSKKAMESFLLHFPTNFQRGRV</sequence>
<keyword evidence="13" id="KW-0812">Transmembrane</keyword>
<feature type="transmembrane region" description="Helical" evidence="13">
    <location>
        <begin position="253"/>
        <end position="276"/>
    </location>
</feature>
<evidence type="ECO:0000256" key="6">
    <source>
        <dbReference type="ARBA" id="ARBA00022771"/>
    </source>
</evidence>
<organism evidence="15 16">
    <name type="scientific">Elaeis guineensis var. tenera</name>
    <name type="common">Oil palm</name>
    <dbReference type="NCBI Taxonomy" id="51953"/>
    <lineage>
        <taxon>Eukaryota</taxon>
        <taxon>Viridiplantae</taxon>
        <taxon>Streptophyta</taxon>
        <taxon>Embryophyta</taxon>
        <taxon>Tracheophyta</taxon>
        <taxon>Spermatophyta</taxon>
        <taxon>Magnoliopsida</taxon>
        <taxon>Liliopsida</taxon>
        <taxon>Arecaceae</taxon>
        <taxon>Arecoideae</taxon>
        <taxon>Cocoseae</taxon>
        <taxon>Elaeidinae</taxon>
        <taxon>Elaeis</taxon>
    </lineage>
</organism>
<evidence type="ECO:0000256" key="4">
    <source>
        <dbReference type="ARBA" id="ARBA00022679"/>
    </source>
</evidence>
<protein>
    <recommendedName>
        <fullName evidence="3 11">Histone acetyltransferase</fullName>
        <ecNumber evidence="3 11">2.3.1.48</ecNumber>
    </recommendedName>
</protein>
<dbReference type="GO" id="GO:0003712">
    <property type="term" value="F:transcription coregulator activity"/>
    <property type="evidence" value="ECO:0007669"/>
    <property type="project" value="TreeGrafter"/>
</dbReference>
<feature type="compositionally biased region" description="Low complexity" evidence="12">
    <location>
        <begin position="16"/>
        <end position="29"/>
    </location>
</feature>
<dbReference type="OrthoDB" id="787137at2759"/>
<dbReference type="GO" id="GO:0006357">
    <property type="term" value="P:regulation of transcription by RNA polymerase II"/>
    <property type="evidence" value="ECO:0007669"/>
    <property type="project" value="TreeGrafter"/>
</dbReference>
<feature type="region of interest" description="Disordered" evidence="12">
    <location>
        <begin position="1"/>
        <end position="30"/>
    </location>
</feature>
<name>A0A8N4F4L9_ELAGV</name>
<comment type="similarity">
    <text evidence="2 11">Belongs to the MYST (SAS/MOZ) family.</text>
</comment>
<dbReference type="Proteomes" id="UP000504607">
    <property type="component" value="Chromosome 13"/>
</dbReference>
<keyword evidence="15" id="KW-1185">Reference proteome</keyword>
<dbReference type="FunFam" id="3.30.60.60:FF:000001">
    <property type="entry name" value="Histone acetyltransferase"/>
    <property type="match status" value="1"/>
</dbReference>
<dbReference type="GO" id="GO:0005634">
    <property type="term" value="C:nucleus"/>
    <property type="evidence" value="ECO:0007669"/>
    <property type="project" value="UniProtKB-SubCell"/>
</dbReference>
<dbReference type="SUPFAM" id="SSF54160">
    <property type="entry name" value="Chromo domain-like"/>
    <property type="match status" value="1"/>
</dbReference>
<evidence type="ECO:0000256" key="1">
    <source>
        <dbReference type="ARBA" id="ARBA00004123"/>
    </source>
</evidence>
<evidence type="ECO:0000313" key="16">
    <source>
        <dbReference type="RefSeq" id="XP_029123802.1"/>
    </source>
</evidence>
<dbReference type="EC" id="2.3.1.48" evidence="3 11"/>
<keyword evidence="13" id="KW-0472">Membrane</keyword>
<dbReference type="RefSeq" id="XP_029123802.1">
    <property type="nucleotide sequence ID" value="XM_029267969.1"/>
</dbReference>
<keyword evidence="5" id="KW-0479">Metal-binding</keyword>
<dbReference type="GO" id="GO:0004402">
    <property type="term" value="F:histone acetyltransferase activity"/>
    <property type="evidence" value="ECO:0007669"/>
    <property type="project" value="InterPro"/>
</dbReference>
<keyword evidence="8" id="KW-0156">Chromatin regulator</keyword>
<keyword evidence="9" id="KW-0007">Acetylation</keyword>
<dbReference type="PANTHER" id="PTHR10615">
    <property type="entry name" value="HISTONE ACETYLTRANSFERASE"/>
    <property type="match status" value="1"/>
</dbReference>
<evidence type="ECO:0000259" key="14">
    <source>
        <dbReference type="PROSITE" id="PS51726"/>
    </source>
</evidence>
<evidence type="ECO:0000256" key="9">
    <source>
        <dbReference type="ARBA" id="ARBA00022990"/>
    </source>
</evidence>
<keyword evidence="10 11" id="KW-0539">Nucleus</keyword>
<gene>
    <name evidence="16" type="primary">LOC105056726</name>
</gene>
<dbReference type="GO" id="GO:0008270">
    <property type="term" value="F:zinc ion binding"/>
    <property type="evidence" value="ECO:0007669"/>
    <property type="project" value="UniProtKB-KW"/>
</dbReference>
<evidence type="ECO:0000256" key="7">
    <source>
        <dbReference type="ARBA" id="ARBA00022833"/>
    </source>
</evidence>
<dbReference type="GO" id="GO:0003682">
    <property type="term" value="F:chromatin binding"/>
    <property type="evidence" value="ECO:0007669"/>
    <property type="project" value="TreeGrafter"/>
</dbReference>
<dbReference type="PANTHER" id="PTHR10615:SF161">
    <property type="entry name" value="HISTONE ACETYLTRANSFERASE KAT7"/>
    <property type="match status" value="1"/>
</dbReference>
<keyword evidence="4" id="KW-0808">Transferase</keyword>
<dbReference type="PROSITE" id="PS51726">
    <property type="entry name" value="MYST_HAT"/>
    <property type="match status" value="1"/>
</dbReference>
<evidence type="ECO:0000256" key="8">
    <source>
        <dbReference type="ARBA" id="ARBA00022853"/>
    </source>
</evidence>
<accession>A0A8N4F4L9</accession>
<dbReference type="InterPro" id="IPR040706">
    <property type="entry name" value="Zf-MYST"/>
</dbReference>
<dbReference type="InterPro" id="IPR050603">
    <property type="entry name" value="MYST_HAT"/>
</dbReference>
<comment type="subcellular location">
    <subcellularLocation>
        <location evidence="1 11">Nucleus</location>
    </subcellularLocation>
</comment>
<evidence type="ECO:0000256" key="5">
    <source>
        <dbReference type="ARBA" id="ARBA00022723"/>
    </source>
</evidence>
<evidence type="ECO:0000256" key="12">
    <source>
        <dbReference type="SAM" id="MobiDB-lite"/>
    </source>
</evidence>
<evidence type="ECO:0000313" key="15">
    <source>
        <dbReference type="Proteomes" id="UP000504607"/>
    </source>
</evidence>
<evidence type="ECO:0000256" key="13">
    <source>
        <dbReference type="SAM" id="Phobius"/>
    </source>
</evidence>
<evidence type="ECO:0000256" key="2">
    <source>
        <dbReference type="ARBA" id="ARBA00010107"/>
    </source>
</evidence>
<dbReference type="Gene3D" id="2.30.30.140">
    <property type="match status" value="1"/>
</dbReference>
<dbReference type="Gene3D" id="3.30.60.60">
    <property type="entry name" value="N-acetyl transferase-like"/>
    <property type="match status" value="1"/>
</dbReference>
<dbReference type="SUPFAM" id="SSF55729">
    <property type="entry name" value="Acyl-CoA N-acyltransferases (Nat)"/>
    <property type="match status" value="1"/>
</dbReference>
<evidence type="ECO:0000256" key="10">
    <source>
        <dbReference type="ARBA" id="ARBA00023242"/>
    </source>
</evidence>
<proteinExistence type="inferred from homology"/>
<dbReference type="AlphaFoldDB" id="A0A8N4F4L9"/>
<feature type="domain" description="MYST-type HAT" evidence="14">
    <location>
        <begin position="137"/>
        <end position="317"/>
    </location>
</feature>
<dbReference type="InterPro" id="IPR002717">
    <property type="entry name" value="HAT_MYST-type"/>
</dbReference>
<dbReference type="InterPro" id="IPR016181">
    <property type="entry name" value="Acyl_CoA_acyltransferase"/>
</dbReference>
<dbReference type="GO" id="GO:0000785">
    <property type="term" value="C:chromatin"/>
    <property type="evidence" value="ECO:0007669"/>
    <property type="project" value="TreeGrafter"/>
</dbReference>
<dbReference type="InterPro" id="IPR016197">
    <property type="entry name" value="Chromo-like_dom_sf"/>
</dbReference>
<keyword evidence="6" id="KW-0863">Zinc-finger</keyword>
<comment type="catalytic activity">
    <reaction evidence="11">
        <text>L-lysyl-[protein] + acetyl-CoA = N(6)-acetyl-L-lysyl-[protein] + CoA + H(+)</text>
        <dbReference type="Rhea" id="RHEA:45948"/>
        <dbReference type="Rhea" id="RHEA-COMP:9752"/>
        <dbReference type="Rhea" id="RHEA-COMP:10731"/>
        <dbReference type="ChEBI" id="CHEBI:15378"/>
        <dbReference type="ChEBI" id="CHEBI:29969"/>
        <dbReference type="ChEBI" id="CHEBI:57287"/>
        <dbReference type="ChEBI" id="CHEBI:57288"/>
        <dbReference type="ChEBI" id="CHEBI:61930"/>
        <dbReference type="EC" id="2.3.1.48"/>
    </reaction>
</comment>
<dbReference type="InterPro" id="IPR025995">
    <property type="entry name" value="Tudor-knot"/>
</dbReference>
<keyword evidence="13" id="KW-1133">Transmembrane helix</keyword>